<dbReference type="Proteomes" id="UP001059844">
    <property type="component" value="Chromosome"/>
</dbReference>
<proteinExistence type="predicted"/>
<accession>A0ABY5IXL9</accession>
<name>A0ABY5IXL9_9FLAO</name>
<evidence type="ECO:0000313" key="1">
    <source>
        <dbReference type="EMBL" id="UUC46458.1"/>
    </source>
</evidence>
<reference evidence="1" key="1">
    <citation type="submission" date="2022-07" db="EMBL/GenBank/DDBJ databases">
        <title>Isolation, identification, and degradation of a PFOSA degrading strain from sewage treatment plant.</title>
        <authorList>
            <person name="Zhang L."/>
            <person name="Huo Y."/>
        </authorList>
    </citation>
    <scope>NUCLEOTIDE SEQUENCE</scope>
    <source>
        <strain evidence="1">C1</strain>
    </source>
</reference>
<dbReference type="RefSeq" id="WP_256552122.1">
    <property type="nucleotide sequence ID" value="NZ_CP101751.1"/>
</dbReference>
<dbReference type="EMBL" id="CP101751">
    <property type="protein sequence ID" value="UUC46458.1"/>
    <property type="molecule type" value="Genomic_DNA"/>
</dbReference>
<organism evidence="1 2">
    <name type="scientific">Flavobacterium cerinum</name>
    <dbReference type="NCBI Taxonomy" id="2502784"/>
    <lineage>
        <taxon>Bacteria</taxon>
        <taxon>Pseudomonadati</taxon>
        <taxon>Bacteroidota</taxon>
        <taxon>Flavobacteriia</taxon>
        <taxon>Flavobacteriales</taxon>
        <taxon>Flavobacteriaceae</taxon>
        <taxon>Flavobacterium</taxon>
    </lineage>
</organism>
<sequence length="80" mass="9159">MKKINFFRNGLQRTITILFSGMKSDSPHENSLINEDILEIINNPSDKKKLDDAVDYLLNHKNDKEKNVELSNKTITISLG</sequence>
<gene>
    <name evidence="1" type="ORF">NOX80_04465</name>
</gene>
<protein>
    <submittedName>
        <fullName evidence="1">Uncharacterized protein</fullName>
    </submittedName>
</protein>
<evidence type="ECO:0000313" key="2">
    <source>
        <dbReference type="Proteomes" id="UP001059844"/>
    </source>
</evidence>
<keyword evidence="2" id="KW-1185">Reference proteome</keyword>